<organism evidence="2">
    <name type="scientific">Chromera velia CCMP2878</name>
    <dbReference type="NCBI Taxonomy" id="1169474"/>
    <lineage>
        <taxon>Eukaryota</taxon>
        <taxon>Sar</taxon>
        <taxon>Alveolata</taxon>
        <taxon>Colpodellida</taxon>
        <taxon>Chromeraceae</taxon>
        <taxon>Chromera</taxon>
    </lineage>
</organism>
<dbReference type="AlphaFoldDB" id="A0A0G4IB39"/>
<sequence>MHNEYPQGKCYATYTLPHMSLTLSWDAGADPPSQLSDSSTGFTNTPAAEDHNTCPLPQEWVILEFEGDPENPMPSQIEKEDMLGRRYLYWSPPEWRKYRQNDQSEEMTRPFTKKEARRSVSIVAQMTEGFGPEVEECEQVPRITLVKPETFTGRRDQTERFITDTDDYFINAQVPHHRQLGIAKTFLSTPLRNWFDLRVKHGQGFAD</sequence>
<proteinExistence type="predicted"/>
<dbReference type="VEuPathDB" id="CryptoDB:Cvel_12743"/>
<evidence type="ECO:0000256" key="1">
    <source>
        <dbReference type="SAM" id="MobiDB-lite"/>
    </source>
</evidence>
<accession>A0A0G4IB39</accession>
<name>A0A0G4IB39_9ALVE</name>
<gene>
    <name evidence="2" type="ORF">Cvel_12743</name>
</gene>
<evidence type="ECO:0000313" key="2">
    <source>
        <dbReference type="EMBL" id="CEM54388.1"/>
    </source>
</evidence>
<feature type="region of interest" description="Disordered" evidence="1">
    <location>
        <begin position="30"/>
        <end position="53"/>
    </location>
</feature>
<dbReference type="EMBL" id="CDMZ01005784">
    <property type="protein sequence ID" value="CEM54388.1"/>
    <property type="molecule type" value="Genomic_DNA"/>
</dbReference>
<reference evidence="2" key="1">
    <citation type="submission" date="2014-11" db="EMBL/GenBank/DDBJ databases">
        <authorList>
            <person name="Otto D Thomas"/>
            <person name="Naeem Raeece"/>
        </authorList>
    </citation>
    <scope>NUCLEOTIDE SEQUENCE</scope>
</reference>
<feature type="compositionally biased region" description="Polar residues" evidence="1">
    <location>
        <begin position="33"/>
        <end position="46"/>
    </location>
</feature>
<protein>
    <submittedName>
        <fullName evidence="2">Uncharacterized protein</fullName>
    </submittedName>
</protein>